<keyword evidence="1" id="KW-0812">Transmembrane</keyword>
<evidence type="ECO:0000256" key="1">
    <source>
        <dbReference type="SAM" id="Phobius"/>
    </source>
</evidence>
<protein>
    <recommendedName>
        <fullName evidence="4">DUF962 domain-containing protein</fullName>
    </recommendedName>
</protein>
<comment type="caution">
    <text evidence="2">The sequence shown here is derived from an EMBL/GenBank/DDBJ whole genome shotgun (WGS) entry which is preliminary data.</text>
</comment>
<evidence type="ECO:0000313" key="3">
    <source>
        <dbReference type="Proteomes" id="UP001221189"/>
    </source>
</evidence>
<evidence type="ECO:0000313" key="2">
    <source>
        <dbReference type="EMBL" id="MDC8771925.1"/>
    </source>
</evidence>
<feature type="transmembrane region" description="Helical" evidence="1">
    <location>
        <begin position="111"/>
        <end position="131"/>
    </location>
</feature>
<sequence length="221" mass="25488">MTNEDARVNDKPFLQTLAHTLRVQRWDDHRYYHHSRINQSLHLLSAIFFLISYAMLFFNPAMAALLAWCVSMTSRQAGHFFFEPRGYDHINQATDEHKEEIKIGYNIQRKIVLLAIWVAIPAALWLQPSLFGLIQPATDVQGWLHDVGIAWLALGAAGLIFRVLQLWIQQDLMTGVAWMTKILTDPFHDIMLYHKAPLYLLRGELIDPMNHVAHDLNAKHG</sequence>
<feature type="transmembrane region" description="Helical" evidence="1">
    <location>
        <begin position="43"/>
        <end position="70"/>
    </location>
</feature>
<feature type="transmembrane region" description="Helical" evidence="1">
    <location>
        <begin position="143"/>
        <end position="164"/>
    </location>
</feature>
<dbReference type="EMBL" id="JAQQXT010000005">
    <property type="protein sequence ID" value="MDC8771925.1"/>
    <property type="molecule type" value="Genomic_DNA"/>
</dbReference>
<gene>
    <name evidence="2" type="ORF">PRZ03_10120</name>
</gene>
<reference evidence="2 3" key="1">
    <citation type="submission" date="2022-10" db="EMBL/GenBank/DDBJ databases">
        <title>Paucibacter sp. hw1 Genome sequencing.</title>
        <authorList>
            <person name="Park S."/>
        </authorList>
    </citation>
    <scope>NUCLEOTIDE SEQUENCE [LARGE SCALE GENOMIC DNA]</scope>
    <source>
        <strain evidence="3">hw1</strain>
    </source>
</reference>
<proteinExistence type="predicted"/>
<keyword evidence="1" id="KW-0472">Membrane</keyword>
<keyword evidence="3" id="KW-1185">Reference proteome</keyword>
<keyword evidence="1" id="KW-1133">Transmembrane helix</keyword>
<evidence type="ECO:0008006" key="4">
    <source>
        <dbReference type="Google" id="ProtNLM"/>
    </source>
</evidence>
<name>A0ABT5KDN6_9BURK</name>
<accession>A0ABT5KDN6</accession>
<organism evidence="2 3">
    <name type="scientific">Roseateles albus</name>
    <dbReference type="NCBI Taxonomy" id="2987525"/>
    <lineage>
        <taxon>Bacteria</taxon>
        <taxon>Pseudomonadati</taxon>
        <taxon>Pseudomonadota</taxon>
        <taxon>Betaproteobacteria</taxon>
        <taxon>Burkholderiales</taxon>
        <taxon>Sphaerotilaceae</taxon>
        <taxon>Roseateles</taxon>
    </lineage>
</organism>
<dbReference type="Proteomes" id="UP001221189">
    <property type="component" value="Unassembled WGS sequence"/>
</dbReference>